<proteinExistence type="predicted"/>
<evidence type="ECO:0000313" key="3">
    <source>
        <dbReference type="Proteomes" id="UP001604336"/>
    </source>
</evidence>
<dbReference type="Proteomes" id="UP001604336">
    <property type="component" value="Unassembled WGS sequence"/>
</dbReference>
<dbReference type="EMBL" id="JBFOLK010000002">
    <property type="protein sequence ID" value="KAL2532193.1"/>
    <property type="molecule type" value="Genomic_DNA"/>
</dbReference>
<gene>
    <name evidence="2" type="ORF">Adt_05544</name>
</gene>
<reference evidence="3" key="1">
    <citation type="submission" date="2024-07" db="EMBL/GenBank/DDBJ databases">
        <title>Two chromosome-level genome assemblies of Korean endemic species Abeliophyllum distichum and Forsythia ovata (Oleaceae).</title>
        <authorList>
            <person name="Jang H."/>
        </authorList>
    </citation>
    <scope>NUCLEOTIDE SEQUENCE [LARGE SCALE GENOMIC DNA]</scope>
</reference>
<comment type="caution">
    <text evidence="2">The sequence shown here is derived from an EMBL/GenBank/DDBJ whole genome shotgun (WGS) entry which is preliminary data.</text>
</comment>
<feature type="region of interest" description="Disordered" evidence="1">
    <location>
        <begin position="81"/>
        <end position="100"/>
    </location>
</feature>
<dbReference type="AlphaFoldDB" id="A0ABD1V5M8"/>
<organism evidence="2 3">
    <name type="scientific">Abeliophyllum distichum</name>
    <dbReference type="NCBI Taxonomy" id="126358"/>
    <lineage>
        <taxon>Eukaryota</taxon>
        <taxon>Viridiplantae</taxon>
        <taxon>Streptophyta</taxon>
        <taxon>Embryophyta</taxon>
        <taxon>Tracheophyta</taxon>
        <taxon>Spermatophyta</taxon>
        <taxon>Magnoliopsida</taxon>
        <taxon>eudicotyledons</taxon>
        <taxon>Gunneridae</taxon>
        <taxon>Pentapetalae</taxon>
        <taxon>asterids</taxon>
        <taxon>lamiids</taxon>
        <taxon>Lamiales</taxon>
        <taxon>Oleaceae</taxon>
        <taxon>Forsythieae</taxon>
        <taxon>Abeliophyllum</taxon>
    </lineage>
</organism>
<keyword evidence="3" id="KW-1185">Reference proteome</keyword>
<sequence length="100" mass="11655">MSGLRCVGNDDFTKYQMRNSTIKDKYFKKYDSISTECVENMFKELPPDIVDKDMLEVNHVRIIDAEKNVAYIEGLFENCKSQGQNDNDDDDFEHPVIHQS</sequence>
<protein>
    <submittedName>
        <fullName evidence="2">Uncharacterized protein</fullName>
    </submittedName>
</protein>
<evidence type="ECO:0000313" key="2">
    <source>
        <dbReference type="EMBL" id="KAL2532193.1"/>
    </source>
</evidence>
<accession>A0ABD1V5M8</accession>
<name>A0ABD1V5M8_9LAMI</name>
<evidence type="ECO:0000256" key="1">
    <source>
        <dbReference type="SAM" id="MobiDB-lite"/>
    </source>
</evidence>